<dbReference type="SMART" id="SM00327">
    <property type="entry name" value="VWA"/>
    <property type="match status" value="1"/>
</dbReference>
<feature type="domain" description="VWFA" evidence="1">
    <location>
        <begin position="293"/>
        <end position="472"/>
    </location>
</feature>
<dbReference type="PANTHER" id="PTHR45737:SF6">
    <property type="entry name" value="VON WILLEBRAND FACTOR A DOMAIN-CONTAINING PROTEIN 5A"/>
    <property type="match status" value="1"/>
</dbReference>
<dbReference type="InterPro" id="IPR013694">
    <property type="entry name" value="VIT"/>
</dbReference>
<dbReference type="AlphaFoldDB" id="A0A553PIH2"/>
<dbReference type="OrthoDB" id="1729737at2759"/>
<reference evidence="3 4" key="1">
    <citation type="journal article" date="2018" name="Nat. Ecol. Evol.">
        <title>Genomic signatures of mitonuclear coevolution across populations of Tigriopus californicus.</title>
        <authorList>
            <person name="Barreto F.S."/>
            <person name="Watson E.T."/>
            <person name="Lima T.G."/>
            <person name="Willett C.S."/>
            <person name="Edmands S."/>
            <person name="Li W."/>
            <person name="Burton R.S."/>
        </authorList>
    </citation>
    <scope>NUCLEOTIDE SEQUENCE [LARGE SCALE GENOMIC DNA]</scope>
    <source>
        <strain evidence="3 4">San Diego</strain>
    </source>
</reference>
<dbReference type="PROSITE" id="PS51468">
    <property type="entry name" value="VIT"/>
    <property type="match status" value="1"/>
</dbReference>
<evidence type="ECO:0000313" key="3">
    <source>
        <dbReference type="EMBL" id="TRY77470.1"/>
    </source>
</evidence>
<evidence type="ECO:0000313" key="4">
    <source>
        <dbReference type="Proteomes" id="UP000318571"/>
    </source>
</evidence>
<proteinExistence type="predicted"/>
<gene>
    <name evidence="3" type="ORF">TCAL_10676</name>
</gene>
<dbReference type="Proteomes" id="UP000318571">
    <property type="component" value="Chromosome 5"/>
</dbReference>
<sequence length="859" mass="93109">MPFLNQLGKLNHVECGLVYFLDQLHLSHQATVPVPLKSVALKVRLLDFVAQVTVEQEYLNVENRPIEALYLFPVEEEAAVIDFEAKVDGRTITTHVKEKDQARQDYQEAIANQQTAFLLEETKPDVFQIKVGHLKPGAQASVAIKYVVELPVEDLNSVRLSIPTTIAPRYVPLNDSSEAAQKLARIPYTFDAQAPLTIQVECASKKAIEFLKSPSHGIVCQAQARKNGLNFTQASLAATVAEMDRDFILLAGVADIHDPTVYLEESDGDDGAQAKAGMVSLVPSFALMDQKVELIFLVDRSGSMGGGWGSVEAGINQAKKALELFLHSLPADCYFNIWSFGSKFDALFAQSVLYDDDTLAQAKAHVATMEANYGGTEILQPINQILASPPAHPDHLRQIFVLTDGAVSNDIQVIAAVRANSTKARVFSLGLGASASRHLVKGIARSGNGTAVFATAQEDLRPKVQSQLKNALQPAITNVAVEWVGQDVAPSDSVTVPDPVVETKNTLLGFMKSKPSPGQTIPIHGQCPFNIPHVFDGNRLLVYRLFAEAEKPTKVVITAKTPSGPLTAQVKIGEGSRIEGEFVHQLAARKRIQDLEEDHSQRFEPTLKKEAIIRLAKKYRLASSHTSFVGIDSAESGRYLYGMVTREIKNQVPQGFGSSPGNAMMQRRGGPIMMSCMSEAMSISDPPMAMRKMKKSASRGRGGGGGGGFSAMSSDNLILDAQCGTFGSTKAMDVGAQEMDDCEEESDSTDSVDAITTTKTSSSIEGVIGLQNAKGMFSWGPAMETLTQKSQDEVMKAKPVEVASSQAWITIVAVALIQKQFANDKDLWELVVEKSLKILKKQCPEVDIQAAIQKANALL</sequence>
<dbReference type="EMBL" id="VCGU01000004">
    <property type="protein sequence ID" value="TRY77470.1"/>
    <property type="molecule type" value="Genomic_DNA"/>
</dbReference>
<accession>A0A553PIH2</accession>
<keyword evidence="4" id="KW-1185">Reference proteome</keyword>
<evidence type="ECO:0000259" key="2">
    <source>
        <dbReference type="PROSITE" id="PS51468"/>
    </source>
</evidence>
<dbReference type="InterPro" id="IPR036465">
    <property type="entry name" value="vWFA_dom_sf"/>
</dbReference>
<dbReference type="GO" id="GO:0032991">
    <property type="term" value="C:protein-containing complex"/>
    <property type="evidence" value="ECO:0007669"/>
    <property type="project" value="UniProtKB-ARBA"/>
</dbReference>
<dbReference type="SUPFAM" id="SSF53300">
    <property type="entry name" value="vWA-like"/>
    <property type="match status" value="1"/>
</dbReference>
<dbReference type="Pfam" id="PF08487">
    <property type="entry name" value="VIT"/>
    <property type="match status" value="1"/>
</dbReference>
<dbReference type="PROSITE" id="PS50234">
    <property type="entry name" value="VWFA"/>
    <property type="match status" value="1"/>
</dbReference>
<dbReference type="STRING" id="6832.A0A553PIH2"/>
<comment type="caution">
    <text evidence="3">The sequence shown here is derived from an EMBL/GenBank/DDBJ whole genome shotgun (WGS) entry which is preliminary data.</text>
</comment>
<dbReference type="Pfam" id="PF13768">
    <property type="entry name" value="VWA_3"/>
    <property type="match status" value="1"/>
</dbReference>
<feature type="domain" description="VIT" evidence="2">
    <location>
        <begin position="20"/>
        <end position="148"/>
    </location>
</feature>
<dbReference type="InterPro" id="IPR002035">
    <property type="entry name" value="VWF_A"/>
</dbReference>
<evidence type="ECO:0008006" key="5">
    <source>
        <dbReference type="Google" id="ProtNLM"/>
    </source>
</evidence>
<dbReference type="Gene3D" id="3.40.50.410">
    <property type="entry name" value="von Willebrand factor, type A domain"/>
    <property type="match status" value="1"/>
</dbReference>
<name>A0A553PIH2_TIGCA</name>
<dbReference type="SMART" id="SM00609">
    <property type="entry name" value="VIT"/>
    <property type="match status" value="1"/>
</dbReference>
<dbReference type="OMA" id="YSSMPCP"/>
<dbReference type="PANTHER" id="PTHR45737">
    <property type="entry name" value="VON WILLEBRAND FACTOR A DOMAIN-CONTAINING PROTEIN 5A"/>
    <property type="match status" value="1"/>
</dbReference>
<evidence type="ECO:0000259" key="1">
    <source>
        <dbReference type="PROSITE" id="PS50234"/>
    </source>
</evidence>
<organism evidence="3 4">
    <name type="scientific">Tigriopus californicus</name>
    <name type="common">Marine copepod</name>
    <dbReference type="NCBI Taxonomy" id="6832"/>
    <lineage>
        <taxon>Eukaryota</taxon>
        <taxon>Metazoa</taxon>
        <taxon>Ecdysozoa</taxon>
        <taxon>Arthropoda</taxon>
        <taxon>Crustacea</taxon>
        <taxon>Multicrustacea</taxon>
        <taxon>Hexanauplia</taxon>
        <taxon>Copepoda</taxon>
        <taxon>Harpacticoida</taxon>
        <taxon>Harpacticidae</taxon>
        <taxon>Tigriopus</taxon>
    </lineage>
</organism>
<protein>
    <recommendedName>
        <fullName evidence="5">VIT domain-containing protein</fullName>
    </recommendedName>
</protein>